<evidence type="ECO:0000256" key="1">
    <source>
        <dbReference type="ARBA" id="ARBA00004976"/>
    </source>
</evidence>
<organism evidence="3 4">
    <name type="scientific">Clostridium sulfidigenes</name>
    <dbReference type="NCBI Taxonomy" id="318464"/>
    <lineage>
        <taxon>Bacteria</taxon>
        <taxon>Bacillati</taxon>
        <taxon>Bacillota</taxon>
        <taxon>Clostridia</taxon>
        <taxon>Eubacteriales</taxon>
        <taxon>Clostridiaceae</taxon>
        <taxon>Clostridium</taxon>
    </lineage>
</organism>
<dbReference type="Pfam" id="PF04607">
    <property type="entry name" value="RelA_SpoT"/>
    <property type="match status" value="1"/>
</dbReference>
<sequence>MEENSQILSLDDQTLSLDDYEFVIKCIYSNYKEYCKSWHSIKSGRMNLKSKQIRDVYNSSCGIDNRFLDYMHTFKYGLTSFYRKILLELDDSIDITDKTEFTGRVKSEESIRNKIYIKSKDQHGKFPINKCLNDLLGLRIIDKDYKNNINILEKKILWFKEQGYIINNIHRDTKEGYKGYHIYFKDSNEAFPIELQIWDSENEKKNRELHVPYKQNYVKDIIKDYNKF</sequence>
<dbReference type="GO" id="GO:0015970">
    <property type="term" value="P:guanosine tetraphosphate biosynthetic process"/>
    <property type="evidence" value="ECO:0007669"/>
    <property type="project" value="UniProtKB-UniPathway"/>
</dbReference>
<evidence type="ECO:0000313" key="3">
    <source>
        <dbReference type="EMBL" id="KEZ88506.1"/>
    </source>
</evidence>
<protein>
    <recommendedName>
        <fullName evidence="2">RelA/SpoT domain-containing protein</fullName>
    </recommendedName>
</protein>
<dbReference type="RefSeq" id="WP_035129710.1">
    <property type="nucleotide sequence ID" value="NZ_JPMD01000002.1"/>
</dbReference>
<reference evidence="3 4" key="1">
    <citation type="submission" date="2014-07" db="EMBL/GenBank/DDBJ databases">
        <title>Draft genome of Clostridium sulfidigenes 113A isolated from sediments associated with methane hydrate from Krishna Godavari basin.</title>
        <authorList>
            <person name="Honkalas V.S."/>
            <person name="Dabir A.P."/>
            <person name="Arora P."/>
            <person name="Dhakephalkar P.K."/>
        </authorList>
    </citation>
    <scope>NUCLEOTIDE SEQUENCE [LARGE SCALE GENOMIC DNA]</scope>
    <source>
        <strain evidence="3 4">113A</strain>
    </source>
</reference>
<dbReference type="Proteomes" id="UP000028542">
    <property type="component" value="Unassembled WGS sequence"/>
</dbReference>
<gene>
    <name evidence="3" type="ORF">IO99_02380</name>
</gene>
<proteinExistence type="predicted"/>
<dbReference type="EMBL" id="JPMD01000002">
    <property type="protein sequence ID" value="KEZ88506.1"/>
    <property type="molecule type" value="Genomic_DNA"/>
</dbReference>
<dbReference type="AlphaFoldDB" id="A0A084JHS2"/>
<dbReference type="SUPFAM" id="SSF81301">
    <property type="entry name" value="Nucleotidyltransferase"/>
    <property type="match status" value="1"/>
</dbReference>
<comment type="caution">
    <text evidence="3">The sequence shown here is derived from an EMBL/GenBank/DDBJ whole genome shotgun (WGS) entry which is preliminary data.</text>
</comment>
<dbReference type="Gene3D" id="3.30.460.10">
    <property type="entry name" value="Beta Polymerase, domain 2"/>
    <property type="match status" value="1"/>
</dbReference>
<dbReference type="InterPro" id="IPR043519">
    <property type="entry name" value="NT_sf"/>
</dbReference>
<dbReference type="eggNOG" id="ENOG5031QWS">
    <property type="taxonomic scope" value="Bacteria"/>
</dbReference>
<dbReference type="SMART" id="SM00954">
    <property type="entry name" value="RelA_SpoT"/>
    <property type="match status" value="1"/>
</dbReference>
<comment type="pathway">
    <text evidence="1">Purine metabolism; ppGpp biosynthesis; ppGpp from GTP: step 1/2.</text>
</comment>
<dbReference type="UniPathway" id="UPA00908">
    <property type="reaction ID" value="UER00884"/>
</dbReference>
<feature type="domain" description="RelA/SpoT" evidence="2">
    <location>
        <begin position="103"/>
        <end position="217"/>
    </location>
</feature>
<dbReference type="InterPro" id="IPR007685">
    <property type="entry name" value="RelA_SpoT"/>
</dbReference>
<evidence type="ECO:0000313" key="4">
    <source>
        <dbReference type="Proteomes" id="UP000028542"/>
    </source>
</evidence>
<name>A0A084JHS2_9CLOT</name>
<evidence type="ECO:0000259" key="2">
    <source>
        <dbReference type="SMART" id="SM00954"/>
    </source>
</evidence>
<accession>A0A084JHS2</accession>
<keyword evidence="4" id="KW-1185">Reference proteome</keyword>
<dbReference type="STRING" id="318464.IO99_02380"/>